<feature type="transmembrane region" description="Helical" evidence="2">
    <location>
        <begin position="428"/>
        <end position="451"/>
    </location>
</feature>
<dbReference type="InterPro" id="IPR042226">
    <property type="entry name" value="eFR1_2_sf"/>
</dbReference>
<accession>A0ABQ4Y682</accession>
<dbReference type="EMBL" id="BQNB010010135">
    <property type="protein sequence ID" value="GJS73184.1"/>
    <property type="molecule type" value="Genomic_DNA"/>
</dbReference>
<dbReference type="Pfam" id="PF01554">
    <property type="entry name" value="MatE"/>
    <property type="match status" value="1"/>
</dbReference>
<dbReference type="Gene3D" id="3.30.200.20">
    <property type="entry name" value="Phosphorylase Kinase, domain 1"/>
    <property type="match status" value="1"/>
</dbReference>
<dbReference type="SUPFAM" id="SSF56112">
    <property type="entry name" value="Protein kinase-like (PK-like)"/>
    <property type="match status" value="1"/>
</dbReference>
<protein>
    <recommendedName>
        <fullName evidence="2">Protein DETOXIFICATION</fullName>
    </recommendedName>
    <alternativeName>
        <fullName evidence="2">Multidrug and toxic compound extrusion protein</fullName>
    </alternativeName>
</protein>
<comment type="similarity">
    <text evidence="1 2">Belongs to the multi antimicrobial extrusion (MATE) (TC 2.A.66.1) family.</text>
</comment>
<comment type="caution">
    <text evidence="2">Lacks conserved residue(s) required for the propagation of feature annotation.</text>
</comment>
<dbReference type="PANTHER" id="PTHR11206">
    <property type="entry name" value="MULTIDRUG RESISTANCE PROTEIN"/>
    <property type="match status" value="1"/>
</dbReference>
<evidence type="ECO:0000256" key="1">
    <source>
        <dbReference type="ARBA" id="ARBA00010199"/>
    </source>
</evidence>
<feature type="region of interest" description="Disordered" evidence="3">
    <location>
        <begin position="58"/>
        <end position="92"/>
    </location>
</feature>
<organism evidence="5 6">
    <name type="scientific">Tanacetum coccineum</name>
    <dbReference type="NCBI Taxonomy" id="301880"/>
    <lineage>
        <taxon>Eukaryota</taxon>
        <taxon>Viridiplantae</taxon>
        <taxon>Streptophyta</taxon>
        <taxon>Embryophyta</taxon>
        <taxon>Tracheophyta</taxon>
        <taxon>Spermatophyta</taxon>
        <taxon>Magnoliopsida</taxon>
        <taxon>eudicotyledons</taxon>
        <taxon>Gunneridae</taxon>
        <taxon>Pentapetalae</taxon>
        <taxon>asterids</taxon>
        <taxon>campanulids</taxon>
        <taxon>Asterales</taxon>
        <taxon>Asteraceae</taxon>
        <taxon>Asteroideae</taxon>
        <taxon>Anthemideae</taxon>
        <taxon>Anthemidinae</taxon>
        <taxon>Tanacetum</taxon>
    </lineage>
</organism>
<dbReference type="InterPro" id="IPR011009">
    <property type="entry name" value="Kinase-like_dom_sf"/>
</dbReference>
<keyword evidence="6" id="KW-1185">Reference proteome</keyword>
<sequence length="456" mass="51729">MSSSTLTYYLLGNLLDLQQWYTKQLKEDELMLVKFNIENESTRILALTLGIGLKKKKQAKVVHPPGSTAASSGRSSSTEHNQTSDDKTGAVTHRTLPGKRMTYEELCNEVLLHWPNLRKHNGERYAYSSHSQAVLDCLRNRSEWSRLIDRGPKNLESEDDYSTDRNSKEDTSDYPKRMLSLILAELLPWPLNDICCLLKLRCCSSSNHGHDKLLVGILGPLAHSNIITLLGYSSHQHEYLCVYEYMQNGSFDRFINRGLLVSCVHRDPFHRNLMLEAERRDLRNIIENKSRIILVQSTSGYERSLREFVDAPTVMNLIKDRREAQESLLYRLSGDYNPLHSDPKLAEVVGRVFRYIFTNEKEVVDYVTRMAPLLCLNILMDSLQGTLSGVARGVGWQHLEAYINLAAFYLAGISVAAFLGFGTSLRGVGVWIGILVGARIQLTLLIVVTICTNYEK</sequence>
<reference evidence="5" key="1">
    <citation type="journal article" date="2022" name="Int. J. Mol. Sci.">
        <title>Draft Genome of Tanacetum Coccineum: Genomic Comparison of Closely Related Tanacetum-Family Plants.</title>
        <authorList>
            <person name="Yamashiro T."/>
            <person name="Shiraishi A."/>
            <person name="Nakayama K."/>
            <person name="Satake H."/>
        </authorList>
    </citation>
    <scope>NUCLEOTIDE SEQUENCE</scope>
</reference>
<reference evidence="5" key="2">
    <citation type="submission" date="2022-01" db="EMBL/GenBank/DDBJ databases">
        <authorList>
            <person name="Yamashiro T."/>
            <person name="Shiraishi A."/>
            <person name="Satake H."/>
            <person name="Nakayama K."/>
        </authorList>
    </citation>
    <scope>NUCLEOTIDE SEQUENCE</scope>
</reference>
<keyword evidence="2" id="KW-0472">Membrane</keyword>
<dbReference type="Gene3D" id="3.30.420.60">
    <property type="entry name" value="eRF1 domain 2"/>
    <property type="match status" value="1"/>
</dbReference>
<keyword evidence="2" id="KW-1133">Transmembrane helix</keyword>
<evidence type="ECO:0000259" key="4">
    <source>
        <dbReference type="Pfam" id="PF24659"/>
    </source>
</evidence>
<dbReference type="InterPro" id="IPR056065">
    <property type="entry name" value="DUF7648"/>
</dbReference>
<dbReference type="Proteomes" id="UP001151760">
    <property type="component" value="Unassembled WGS sequence"/>
</dbReference>
<comment type="caution">
    <text evidence="5">The sequence shown here is derived from an EMBL/GenBank/DDBJ whole genome shotgun (WGS) entry which is preliminary data.</text>
</comment>
<dbReference type="Pfam" id="PF24659">
    <property type="entry name" value="DUF7648"/>
    <property type="match status" value="1"/>
</dbReference>
<proteinExistence type="inferred from homology"/>
<gene>
    <name evidence="5" type="ORF">Tco_0706025</name>
</gene>
<keyword evidence="2" id="KW-0812">Transmembrane</keyword>
<feature type="transmembrane region" description="Helical" evidence="2">
    <location>
        <begin position="401"/>
        <end position="422"/>
    </location>
</feature>
<feature type="compositionally biased region" description="Low complexity" evidence="3">
    <location>
        <begin position="64"/>
        <end position="78"/>
    </location>
</feature>
<dbReference type="SUPFAM" id="SSF53137">
    <property type="entry name" value="Translational machinery components"/>
    <property type="match status" value="1"/>
</dbReference>
<feature type="domain" description="DUF7648" evidence="4">
    <location>
        <begin position="98"/>
        <end position="148"/>
    </location>
</feature>
<evidence type="ECO:0000313" key="6">
    <source>
        <dbReference type="Proteomes" id="UP001151760"/>
    </source>
</evidence>
<dbReference type="InterPro" id="IPR002528">
    <property type="entry name" value="MATE_fam"/>
</dbReference>
<evidence type="ECO:0000256" key="3">
    <source>
        <dbReference type="SAM" id="MobiDB-lite"/>
    </source>
</evidence>
<evidence type="ECO:0000256" key="2">
    <source>
        <dbReference type="RuleBase" id="RU004914"/>
    </source>
</evidence>
<name>A0ABQ4Y682_9ASTR</name>
<evidence type="ECO:0000313" key="5">
    <source>
        <dbReference type="EMBL" id="GJS73184.1"/>
    </source>
</evidence>